<dbReference type="EMBL" id="JAHRIN010025755">
    <property type="protein sequence ID" value="MEQ2200154.1"/>
    <property type="molecule type" value="Genomic_DNA"/>
</dbReference>
<gene>
    <name evidence="1" type="ORF">XENOCAPTIV_023847</name>
</gene>
<evidence type="ECO:0000313" key="2">
    <source>
        <dbReference type="Proteomes" id="UP001434883"/>
    </source>
</evidence>
<feature type="non-terminal residue" evidence="1">
    <location>
        <position position="1"/>
    </location>
</feature>
<sequence>ALEILQEVNRSVNRRTSFSKLAMISLLNSNLSACLGQTVLTLEELSKQPVNQRRAIIAVNTATEYES</sequence>
<comment type="caution">
    <text evidence="1">The sequence shown here is derived from an EMBL/GenBank/DDBJ whole genome shotgun (WGS) entry which is preliminary data.</text>
</comment>
<protein>
    <submittedName>
        <fullName evidence="1">Uncharacterized protein</fullName>
    </submittedName>
</protein>
<proteinExistence type="predicted"/>
<accession>A0ABV0QWD7</accession>
<keyword evidence="2" id="KW-1185">Reference proteome</keyword>
<reference evidence="1 2" key="1">
    <citation type="submission" date="2021-06" db="EMBL/GenBank/DDBJ databases">
        <authorList>
            <person name="Palmer J.M."/>
        </authorList>
    </citation>
    <scope>NUCLEOTIDE SEQUENCE [LARGE SCALE GENOMIC DNA]</scope>
    <source>
        <strain evidence="1 2">XC_2019</strain>
        <tissue evidence="1">Muscle</tissue>
    </source>
</reference>
<organism evidence="1 2">
    <name type="scientific">Xenoophorus captivus</name>
    <dbReference type="NCBI Taxonomy" id="1517983"/>
    <lineage>
        <taxon>Eukaryota</taxon>
        <taxon>Metazoa</taxon>
        <taxon>Chordata</taxon>
        <taxon>Craniata</taxon>
        <taxon>Vertebrata</taxon>
        <taxon>Euteleostomi</taxon>
        <taxon>Actinopterygii</taxon>
        <taxon>Neopterygii</taxon>
        <taxon>Teleostei</taxon>
        <taxon>Neoteleostei</taxon>
        <taxon>Acanthomorphata</taxon>
        <taxon>Ovalentaria</taxon>
        <taxon>Atherinomorphae</taxon>
        <taxon>Cyprinodontiformes</taxon>
        <taxon>Goodeidae</taxon>
        <taxon>Xenoophorus</taxon>
    </lineage>
</organism>
<dbReference type="Proteomes" id="UP001434883">
    <property type="component" value="Unassembled WGS sequence"/>
</dbReference>
<evidence type="ECO:0000313" key="1">
    <source>
        <dbReference type="EMBL" id="MEQ2200154.1"/>
    </source>
</evidence>
<name>A0ABV0QWD7_9TELE</name>